<feature type="domain" description="Sulfatase N-terminal" evidence="2">
    <location>
        <begin position="38"/>
        <end position="370"/>
    </location>
</feature>
<dbReference type="AlphaFoldDB" id="A0A6B2M1B8"/>
<evidence type="ECO:0000313" key="4">
    <source>
        <dbReference type="Proteomes" id="UP000478417"/>
    </source>
</evidence>
<dbReference type="PANTHER" id="PTHR42693:SF33">
    <property type="entry name" value="ARYLSULFATASE"/>
    <property type="match status" value="1"/>
</dbReference>
<dbReference type="PROSITE" id="PS51257">
    <property type="entry name" value="PROKAR_LIPOPROTEIN"/>
    <property type="match status" value="1"/>
</dbReference>
<dbReference type="PANTHER" id="PTHR42693">
    <property type="entry name" value="ARYLSULFATASE FAMILY MEMBER"/>
    <property type="match status" value="1"/>
</dbReference>
<dbReference type="RefSeq" id="WP_163962637.1">
    <property type="nucleotide sequence ID" value="NZ_JAAGNX010000001.1"/>
</dbReference>
<evidence type="ECO:0000256" key="1">
    <source>
        <dbReference type="ARBA" id="ARBA00008779"/>
    </source>
</evidence>
<dbReference type="EMBL" id="JAAGNX010000001">
    <property type="protein sequence ID" value="NDV61575.1"/>
    <property type="molecule type" value="Genomic_DNA"/>
</dbReference>
<name>A0A6B2M1B8_9BACT</name>
<dbReference type="Proteomes" id="UP000478417">
    <property type="component" value="Unassembled WGS sequence"/>
</dbReference>
<keyword evidence="3" id="KW-0378">Hydrolase</keyword>
<dbReference type="Pfam" id="PF00884">
    <property type="entry name" value="Sulfatase"/>
    <property type="match status" value="1"/>
</dbReference>
<dbReference type="GO" id="GO:0016740">
    <property type="term" value="F:transferase activity"/>
    <property type="evidence" value="ECO:0007669"/>
    <property type="project" value="UniProtKB-KW"/>
</dbReference>
<sequence>MGLRKKRVFWIILWMGFACSFLWTLGADPGDGRAGVGPNIIFILADDLGYGDLGVTGHPYARTPHIDRLAEEGLRFNQAYMSGAWCAPSRAAIMGGVYPARGFNINRELSPEKPSLTSLLKGAGYSTAHFGKWHLGGKNAPAPTPGQYGIDEALITNGNGPTWSPIERNDPHFREKTTARYIDLAIAFAGQNRDRPFFINLWLYPTHSYIDPTEEMLAVYEDLDVDINDFENPLQREFLEFVAQHGDIQKAVRAYCADITAMDTELGRLMKALKDMNLDERTVVIFTSDNGPGPIVNQDLAGRYVEHPTLLNNTGSAGPYRDRKLSLHDGGIHAPLILRWPGKIPAGMVNDSTVLGGVDFLPTLTNMAGVSIEGIMTDGVDLTAAVMGEVVQRGKPLFWNDRPGWSALRDEQWKAHLRRGQFKLFDLASDPSESNNLAAEFPQISAQYRAQLEAFEKALPKRGK</sequence>
<organism evidence="3 4">
    <name type="scientific">Oceanipulchritudo coccoides</name>
    <dbReference type="NCBI Taxonomy" id="2706888"/>
    <lineage>
        <taxon>Bacteria</taxon>
        <taxon>Pseudomonadati</taxon>
        <taxon>Verrucomicrobiota</taxon>
        <taxon>Opitutia</taxon>
        <taxon>Puniceicoccales</taxon>
        <taxon>Oceanipulchritudinaceae</taxon>
        <taxon>Oceanipulchritudo</taxon>
    </lineage>
</organism>
<dbReference type="Gene3D" id="3.40.720.10">
    <property type="entry name" value="Alkaline Phosphatase, subunit A"/>
    <property type="match status" value="1"/>
</dbReference>
<proteinExistence type="inferred from homology"/>
<gene>
    <name evidence="3" type="ORF">G0Q06_03850</name>
</gene>
<protein>
    <submittedName>
        <fullName evidence="3">Sulfatase-like hydrolase/transferase</fullName>
    </submittedName>
</protein>
<reference evidence="3 4" key="1">
    <citation type="submission" date="2020-02" db="EMBL/GenBank/DDBJ databases">
        <title>Albibacoteraceae fam. nov., the first described family within the subdivision 4 Verrucomicrobia.</title>
        <authorList>
            <person name="Xi F."/>
        </authorList>
    </citation>
    <scope>NUCLEOTIDE SEQUENCE [LARGE SCALE GENOMIC DNA]</scope>
    <source>
        <strain evidence="3 4">CK1056</strain>
    </source>
</reference>
<dbReference type="InterPro" id="IPR000917">
    <property type="entry name" value="Sulfatase_N"/>
</dbReference>
<dbReference type="InterPro" id="IPR017850">
    <property type="entry name" value="Alkaline_phosphatase_core_sf"/>
</dbReference>
<keyword evidence="4" id="KW-1185">Reference proteome</keyword>
<evidence type="ECO:0000259" key="2">
    <source>
        <dbReference type="Pfam" id="PF00884"/>
    </source>
</evidence>
<evidence type="ECO:0000313" key="3">
    <source>
        <dbReference type="EMBL" id="NDV61575.1"/>
    </source>
</evidence>
<dbReference type="InterPro" id="IPR050738">
    <property type="entry name" value="Sulfatase"/>
</dbReference>
<comment type="similarity">
    <text evidence="1">Belongs to the sulfatase family.</text>
</comment>
<accession>A0A6B2M1B8</accession>
<dbReference type="SUPFAM" id="SSF53649">
    <property type="entry name" value="Alkaline phosphatase-like"/>
    <property type="match status" value="1"/>
</dbReference>
<keyword evidence="3" id="KW-0808">Transferase</keyword>
<comment type="caution">
    <text evidence="3">The sequence shown here is derived from an EMBL/GenBank/DDBJ whole genome shotgun (WGS) entry which is preliminary data.</text>
</comment>
<dbReference type="Gene3D" id="3.30.1120.10">
    <property type="match status" value="1"/>
</dbReference>
<dbReference type="GO" id="GO:0004065">
    <property type="term" value="F:arylsulfatase activity"/>
    <property type="evidence" value="ECO:0007669"/>
    <property type="project" value="TreeGrafter"/>
</dbReference>